<keyword evidence="8" id="KW-1185">Reference proteome</keyword>
<dbReference type="PANTHER" id="PTHR11654">
    <property type="entry name" value="OLIGOPEPTIDE TRANSPORTER-RELATED"/>
    <property type="match status" value="1"/>
</dbReference>
<feature type="transmembrane region" description="Helical" evidence="7">
    <location>
        <begin position="873"/>
        <end position="893"/>
    </location>
</feature>
<dbReference type="InterPro" id="IPR000109">
    <property type="entry name" value="POT_fam"/>
</dbReference>
<accession>A0ABM3L679</accession>
<keyword evidence="4 7" id="KW-0812">Transmembrane</keyword>
<feature type="transmembrane region" description="Helical" evidence="7">
    <location>
        <begin position="456"/>
        <end position="475"/>
    </location>
</feature>
<dbReference type="InterPro" id="IPR044739">
    <property type="entry name" value="NRT1/PTR"/>
</dbReference>
<feature type="transmembrane region" description="Helical" evidence="7">
    <location>
        <begin position="645"/>
        <end position="664"/>
    </location>
</feature>
<evidence type="ECO:0000256" key="4">
    <source>
        <dbReference type="ARBA" id="ARBA00022692"/>
    </source>
</evidence>
<feature type="transmembrane region" description="Helical" evidence="7">
    <location>
        <begin position="215"/>
        <end position="235"/>
    </location>
</feature>
<proteinExistence type="inferred from homology"/>
<reference evidence="9" key="1">
    <citation type="submission" date="2025-08" db="UniProtKB">
        <authorList>
            <consortium name="RefSeq"/>
        </authorList>
    </citation>
    <scope>IDENTIFICATION</scope>
    <source>
        <tissue evidence="9">Stem</tissue>
    </source>
</reference>
<keyword evidence="3" id="KW-0597">Phosphoprotein</keyword>
<evidence type="ECO:0000313" key="8">
    <source>
        <dbReference type="Proteomes" id="UP001652600"/>
    </source>
</evidence>
<dbReference type="InterPro" id="IPR018456">
    <property type="entry name" value="PTR2_symporter_CS"/>
</dbReference>
<feature type="transmembrane region" description="Helical" evidence="7">
    <location>
        <begin position="759"/>
        <end position="780"/>
    </location>
</feature>
<dbReference type="Pfam" id="PF00854">
    <property type="entry name" value="PTR2"/>
    <property type="match status" value="2"/>
</dbReference>
<feature type="transmembrane region" description="Helical" evidence="7">
    <location>
        <begin position="101"/>
        <end position="120"/>
    </location>
</feature>
<organism evidence="8 9">
    <name type="scientific">Cucumis melo</name>
    <name type="common">Muskmelon</name>
    <dbReference type="NCBI Taxonomy" id="3656"/>
    <lineage>
        <taxon>Eukaryota</taxon>
        <taxon>Viridiplantae</taxon>
        <taxon>Streptophyta</taxon>
        <taxon>Embryophyta</taxon>
        <taxon>Tracheophyta</taxon>
        <taxon>Spermatophyta</taxon>
        <taxon>Magnoliopsida</taxon>
        <taxon>eudicotyledons</taxon>
        <taxon>Gunneridae</taxon>
        <taxon>Pentapetalae</taxon>
        <taxon>rosids</taxon>
        <taxon>fabids</taxon>
        <taxon>Cucurbitales</taxon>
        <taxon>Cucurbitaceae</taxon>
        <taxon>Benincaseae</taxon>
        <taxon>Cucumis</taxon>
    </lineage>
</organism>
<evidence type="ECO:0000313" key="9">
    <source>
        <dbReference type="RefSeq" id="XP_050945542.1"/>
    </source>
</evidence>
<sequence length="1110" mass="122539">MEVPLLDETVEGVVDYHGHPVSRYNFGGWRSASLIIVVEIAERFAYLGVSSNLINFLTDQLQQSTAMAAKNVNAWSGTAALLPLLGAFLADCFLGRYRTIVLSSALYILGLGLLTVTATLPSPDISACQETGNSLPCSPNLVQVILFFFSLYLVAFAQGGHKPCVQAFGADQFDGQHPEESKAKSSFFNWWYLGISLAGFSTVNIMSYVQEYLSWSLGFGIPCIAMVFALAIFLLGTRTYRFGNTGDEENPFVRIGRVFIIAIRNRHVNSSEIAHLEETHGLLPHHNSKKFRFLEKALIVPNSLKEDGHACNINEVEEAKAVLRLVPIWVTCLAYAIVFSQSSTFFIKQGVTMDRSIVVGFEVPAASLQSFIGLGIIISLLIYDRILIPTARKFTGKPSGITMLQRIGFGMLLSIISMVVAALVEGKRLKTAQEHGLVDLPKATIPLSIWWLVPQYILFGVADTFTMVGLQEFFYDQVPSGLRSIGLSLYLSIFGIGNFLSSFLISVIENLTSGDGKQGWFNNNLNKAHLDYFYWLLVVLMFNKMEAPLLDETVEGAVDYKGRPVCRFNSGGWRSASLIIGVEIAERFALFGTSSNLINFLTDQLQQSTAMAAKNVNAWSGTAALLPLLGAFLADCFLGQYRTIVLFTALYVLGLGLLTLSAALPSLGISACQQTEKFLPCSPNLVQVILFFFSLYLVAFAKGGHEPCIQAFGADQFDEQHPEERKAKSSFFNWWYLGISLGTLSTINIMSYVQDNLSWSLGFGIPCIAMAFGLVVFLLGTRTYRFSNRKDEENPFVRIGRVFITAIRNWQVNSSEIVHEEETHGLLPHHNSKQLRNVVFLDKALIVPNSLKEESRACSINDVEEAKAVLRLIPIWVTCLAYAIVLSQISTFFTKQGVTMDRTIVVGFEVPAASLQSFISLTVVISLVIYDRILIPTARKFTGKPSGITMLQRIGFGMLLSIICMVVAALVEVKRLKTAQEYGLVDLPKATIPLSIWWLVPQYVLFGVASTFTTVGLQEFFYDQVPSGLGSIGVSLYLSVFGVGSFLSSFLISAIENVTSGDGKQSWFDNNLNKAHLDYFYWLLVGLSVVGLAAFLCLARTYIYNKGNTT</sequence>
<name>A0ABM3L679_CUCME</name>
<feature type="transmembrane region" description="Helical" evidence="7">
    <location>
        <begin position="913"/>
        <end position="930"/>
    </location>
</feature>
<feature type="transmembrane region" description="Helical" evidence="7">
    <location>
        <begin position="487"/>
        <end position="508"/>
    </location>
</feature>
<feature type="transmembrane region" description="Helical" evidence="7">
    <location>
        <begin position="322"/>
        <end position="343"/>
    </location>
</feature>
<keyword evidence="5 7" id="KW-1133">Transmembrane helix</keyword>
<evidence type="ECO:0000256" key="6">
    <source>
        <dbReference type="ARBA" id="ARBA00023136"/>
    </source>
</evidence>
<feature type="transmembrane region" description="Helical" evidence="7">
    <location>
        <begin position="618"/>
        <end position="638"/>
    </location>
</feature>
<evidence type="ECO:0000256" key="7">
    <source>
        <dbReference type="SAM" id="Phobius"/>
    </source>
</evidence>
<dbReference type="RefSeq" id="XP_050945542.1">
    <property type="nucleotide sequence ID" value="XM_051089585.1"/>
</dbReference>
<dbReference type="Gene3D" id="1.20.1250.20">
    <property type="entry name" value="MFS general substrate transporter like domains"/>
    <property type="match status" value="2"/>
</dbReference>
<dbReference type="PROSITE" id="PS01022">
    <property type="entry name" value="PTR2_1"/>
    <property type="match status" value="2"/>
</dbReference>
<evidence type="ECO:0000256" key="2">
    <source>
        <dbReference type="ARBA" id="ARBA00005982"/>
    </source>
</evidence>
<feature type="transmembrane region" description="Helical" evidence="7">
    <location>
        <begin position="363"/>
        <end position="383"/>
    </location>
</feature>
<feature type="transmembrane region" description="Helical" evidence="7">
    <location>
        <begin position="951"/>
        <end position="971"/>
    </location>
</feature>
<gene>
    <name evidence="9" type="primary">LOC103483057</name>
</gene>
<feature type="transmembrane region" description="Helical" evidence="7">
    <location>
        <begin position="140"/>
        <end position="157"/>
    </location>
</feature>
<evidence type="ECO:0000256" key="5">
    <source>
        <dbReference type="ARBA" id="ARBA00022989"/>
    </source>
</evidence>
<evidence type="ECO:0000256" key="1">
    <source>
        <dbReference type="ARBA" id="ARBA00004141"/>
    </source>
</evidence>
<comment type="subcellular location">
    <subcellularLocation>
        <location evidence="1">Membrane</location>
        <topology evidence="1">Multi-pass membrane protein</topology>
    </subcellularLocation>
</comment>
<feature type="transmembrane region" description="Helical" evidence="7">
    <location>
        <begin position="74"/>
        <end position="94"/>
    </location>
</feature>
<protein>
    <submittedName>
        <fullName evidence="9">Uncharacterized protein LOC103483057</fullName>
    </submittedName>
</protein>
<feature type="transmembrane region" description="Helical" evidence="7">
    <location>
        <begin position="734"/>
        <end position="753"/>
    </location>
</feature>
<keyword evidence="6 7" id="KW-0472">Membrane</keyword>
<feature type="transmembrane region" description="Helical" evidence="7">
    <location>
        <begin position="1034"/>
        <end position="1055"/>
    </location>
</feature>
<feature type="transmembrane region" description="Helical" evidence="7">
    <location>
        <begin position="1079"/>
        <end position="1099"/>
    </location>
</feature>
<feature type="transmembrane region" description="Helical" evidence="7">
    <location>
        <begin position="1003"/>
        <end position="1022"/>
    </location>
</feature>
<feature type="transmembrane region" description="Helical" evidence="7">
    <location>
        <begin position="684"/>
        <end position="701"/>
    </location>
</feature>
<dbReference type="CDD" id="cd17417">
    <property type="entry name" value="MFS_NPF5"/>
    <property type="match status" value="2"/>
</dbReference>
<evidence type="ECO:0000256" key="3">
    <source>
        <dbReference type="ARBA" id="ARBA00022553"/>
    </source>
</evidence>
<dbReference type="SUPFAM" id="SSF103473">
    <property type="entry name" value="MFS general substrate transporter"/>
    <property type="match status" value="2"/>
</dbReference>
<dbReference type="InterPro" id="IPR036259">
    <property type="entry name" value="MFS_trans_sf"/>
</dbReference>
<feature type="transmembrane region" description="Helical" evidence="7">
    <location>
        <begin position="190"/>
        <end position="209"/>
    </location>
</feature>
<feature type="transmembrane region" description="Helical" evidence="7">
    <location>
        <begin position="404"/>
        <end position="424"/>
    </location>
</feature>
<dbReference type="GeneID" id="103483057"/>
<dbReference type="Proteomes" id="UP001652600">
    <property type="component" value="Chromosome 9"/>
</dbReference>
<comment type="similarity">
    <text evidence="2">Belongs to the major facilitator superfamily. Proton-dependent oligopeptide transporter (POT/PTR) (TC 2.A.17) family.</text>
</comment>